<dbReference type="Gene3D" id="3.40.50.300">
    <property type="entry name" value="P-loop containing nucleotide triphosphate hydrolases"/>
    <property type="match status" value="1"/>
</dbReference>
<evidence type="ECO:0000313" key="2">
    <source>
        <dbReference type="EMBL" id="MFC5057032.1"/>
    </source>
</evidence>
<organism evidence="2 3">
    <name type="scientific">Saccharothrix xinjiangensis</name>
    <dbReference type="NCBI Taxonomy" id="204798"/>
    <lineage>
        <taxon>Bacteria</taxon>
        <taxon>Bacillati</taxon>
        <taxon>Actinomycetota</taxon>
        <taxon>Actinomycetes</taxon>
        <taxon>Pseudonocardiales</taxon>
        <taxon>Pseudonocardiaceae</taxon>
        <taxon>Saccharothrix</taxon>
    </lineage>
</organism>
<protein>
    <submittedName>
        <fullName evidence="2">AAA family ATPase</fullName>
    </submittedName>
</protein>
<dbReference type="Pfam" id="PF13521">
    <property type="entry name" value="AAA_28"/>
    <property type="match status" value="1"/>
</dbReference>
<proteinExistence type="predicted"/>
<dbReference type="EMBL" id="JBHSJB010000025">
    <property type="protein sequence ID" value="MFC5057032.1"/>
    <property type="molecule type" value="Genomic_DNA"/>
</dbReference>
<accession>A0ABV9Y664</accession>
<dbReference type="SUPFAM" id="SSF52540">
    <property type="entry name" value="P-loop containing nucleoside triphosphate hydrolases"/>
    <property type="match status" value="1"/>
</dbReference>
<sequence length="191" mass="21224">MDGTHAAGKTTLIHALTAHYRRQGVNVVAMGEPARTSPFMEEIVLYDRSGFDLAAEVDVFAAHLGLQLRTARNHTLLIADKTIVNVLAYARLLLVDPDERSTAVLEAMEMFCLAWAHTYDMIVFTQDRYTQPGDAFRAKVTDLQNDADAILRQTYTRLGVPLVELPGGLDTDERVRWVVDQAARHGVFPTG</sequence>
<gene>
    <name evidence="2" type="ORF">ACFPFM_25200</name>
</gene>
<dbReference type="Proteomes" id="UP001595833">
    <property type="component" value="Unassembled WGS sequence"/>
</dbReference>
<evidence type="ECO:0000313" key="3">
    <source>
        <dbReference type="Proteomes" id="UP001595833"/>
    </source>
</evidence>
<evidence type="ECO:0000259" key="1">
    <source>
        <dbReference type="Pfam" id="PF13521"/>
    </source>
</evidence>
<keyword evidence="3" id="KW-1185">Reference proteome</keyword>
<dbReference type="InterPro" id="IPR027417">
    <property type="entry name" value="P-loop_NTPase"/>
</dbReference>
<comment type="caution">
    <text evidence="2">The sequence shown here is derived from an EMBL/GenBank/DDBJ whole genome shotgun (WGS) entry which is preliminary data.</text>
</comment>
<dbReference type="InterPro" id="IPR038727">
    <property type="entry name" value="NadR/Ttd14_AAA_dom"/>
</dbReference>
<reference evidence="3" key="1">
    <citation type="journal article" date="2019" name="Int. J. Syst. Evol. Microbiol.">
        <title>The Global Catalogue of Microorganisms (GCM) 10K type strain sequencing project: providing services to taxonomists for standard genome sequencing and annotation.</title>
        <authorList>
            <consortium name="The Broad Institute Genomics Platform"/>
            <consortium name="The Broad Institute Genome Sequencing Center for Infectious Disease"/>
            <person name="Wu L."/>
            <person name="Ma J."/>
        </authorList>
    </citation>
    <scope>NUCLEOTIDE SEQUENCE [LARGE SCALE GENOMIC DNA]</scope>
    <source>
        <strain evidence="3">KCTC 12848</strain>
    </source>
</reference>
<name>A0ABV9Y664_9PSEU</name>
<dbReference type="RefSeq" id="WP_380647519.1">
    <property type="nucleotide sequence ID" value="NZ_JBHSJB010000025.1"/>
</dbReference>
<feature type="domain" description="NadR/Ttd14 AAA" evidence="1">
    <location>
        <begin position="3"/>
        <end position="168"/>
    </location>
</feature>